<accession>A0ABU1VN12</accession>
<dbReference type="EMBL" id="JAVDVW010000001">
    <property type="protein sequence ID" value="MDR7098879.1"/>
    <property type="molecule type" value="Genomic_DNA"/>
</dbReference>
<protein>
    <recommendedName>
        <fullName evidence="3">Flagellar protein FlgN</fullName>
    </recommendedName>
</protein>
<evidence type="ECO:0008006" key="3">
    <source>
        <dbReference type="Google" id="ProtNLM"/>
    </source>
</evidence>
<name>A0ABU1VN12_9GAMM</name>
<reference evidence="1 2" key="1">
    <citation type="submission" date="2023-07" db="EMBL/GenBank/DDBJ databases">
        <title>Sorghum-associated microbial communities from plants grown in Nebraska, USA.</title>
        <authorList>
            <person name="Schachtman D."/>
        </authorList>
    </citation>
    <scope>NUCLEOTIDE SEQUENCE [LARGE SCALE GENOMIC DNA]</scope>
    <source>
        <strain evidence="1 2">BE187</strain>
    </source>
</reference>
<evidence type="ECO:0000313" key="2">
    <source>
        <dbReference type="Proteomes" id="UP001267878"/>
    </source>
</evidence>
<evidence type="ECO:0000313" key="1">
    <source>
        <dbReference type="EMBL" id="MDR7098879.1"/>
    </source>
</evidence>
<sequence>MSQNLISFQLSDDDVRTLNTLMGDVESRLTGLLALDNATRRQLTKMGDKSEAFVRQTIMVLGQTPEIVPPSLGLAEAQADLRALDQLRPLLARMQRLVERMTDSEMALGSDAMTVALEGYGLLKLSGRNKGLEGVSEALSARFSRSRRPEPAPAA</sequence>
<proteinExistence type="predicted"/>
<organism evidence="1 2">
    <name type="scientific">Agrilutibacter niabensis</name>
    <dbReference type="NCBI Taxonomy" id="380628"/>
    <lineage>
        <taxon>Bacteria</taxon>
        <taxon>Pseudomonadati</taxon>
        <taxon>Pseudomonadota</taxon>
        <taxon>Gammaproteobacteria</taxon>
        <taxon>Lysobacterales</taxon>
        <taxon>Lysobacteraceae</taxon>
        <taxon>Agrilutibacter</taxon>
    </lineage>
</organism>
<keyword evidence="2" id="KW-1185">Reference proteome</keyword>
<dbReference type="RefSeq" id="WP_310052985.1">
    <property type="nucleotide sequence ID" value="NZ_JAVDVW010000001.1"/>
</dbReference>
<gene>
    <name evidence="1" type="ORF">J2X04_001226</name>
</gene>
<comment type="caution">
    <text evidence="1">The sequence shown here is derived from an EMBL/GenBank/DDBJ whole genome shotgun (WGS) entry which is preliminary data.</text>
</comment>
<dbReference type="Proteomes" id="UP001267878">
    <property type="component" value="Unassembled WGS sequence"/>
</dbReference>